<dbReference type="PANTHER" id="PTHR23431:SF3">
    <property type="entry name" value="DNA-DIRECTED RNA POLYMERASES I, II, AND III SUBUNIT RPABC5"/>
    <property type="match status" value="1"/>
</dbReference>
<dbReference type="InterPro" id="IPR000268">
    <property type="entry name" value="RPABC5/Rpb10"/>
</dbReference>
<protein>
    <recommendedName>
        <fullName evidence="6">DNA-directed RNA polymerase</fullName>
    </recommendedName>
</protein>
<sequence>MIPFERGNKIGANETDQVNSMLPPIRCMNCGKPIADQWRFYQAKLKEMKGENAEQKLYFDGTSISETPEKKIMDALGVLRPCCRKHFLTQVDLIEKI</sequence>
<dbReference type="EMBL" id="MN739107">
    <property type="protein sequence ID" value="QHS89178.1"/>
    <property type="molecule type" value="Genomic_DNA"/>
</dbReference>
<evidence type="ECO:0000256" key="3">
    <source>
        <dbReference type="ARBA" id="ARBA00022833"/>
    </source>
</evidence>
<evidence type="ECO:0008006" key="6">
    <source>
        <dbReference type="Google" id="ProtNLM"/>
    </source>
</evidence>
<keyword evidence="2" id="KW-0479">Metal-binding</keyword>
<proteinExistence type="predicted"/>
<name>A0A6C0BCG4_9ZZZZ</name>
<evidence type="ECO:0000256" key="2">
    <source>
        <dbReference type="ARBA" id="ARBA00022723"/>
    </source>
</evidence>
<dbReference type="SUPFAM" id="SSF46924">
    <property type="entry name" value="RNA polymerase subunit RPB10"/>
    <property type="match status" value="1"/>
</dbReference>
<keyword evidence="4" id="KW-0804">Transcription</keyword>
<dbReference type="GO" id="GO:0000428">
    <property type="term" value="C:DNA-directed RNA polymerase complex"/>
    <property type="evidence" value="ECO:0007669"/>
    <property type="project" value="UniProtKB-KW"/>
</dbReference>
<evidence type="ECO:0000256" key="1">
    <source>
        <dbReference type="ARBA" id="ARBA00022478"/>
    </source>
</evidence>
<keyword evidence="1" id="KW-0240">DNA-directed RNA polymerase</keyword>
<dbReference type="GO" id="GO:0003899">
    <property type="term" value="F:DNA-directed RNA polymerase activity"/>
    <property type="evidence" value="ECO:0007669"/>
    <property type="project" value="InterPro"/>
</dbReference>
<dbReference type="GO" id="GO:0003677">
    <property type="term" value="F:DNA binding"/>
    <property type="evidence" value="ECO:0007669"/>
    <property type="project" value="InterPro"/>
</dbReference>
<dbReference type="GO" id="GO:0006351">
    <property type="term" value="P:DNA-templated transcription"/>
    <property type="evidence" value="ECO:0007669"/>
    <property type="project" value="InterPro"/>
</dbReference>
<evidence type="ECO:0000256" key="4">
    <source>
        <dbReference type="ARBA" id="ARBA00023163"/>
    </source>
</evidence>
<dbReference type="InterPro" id="IPR023580">
    <property type="entry name" value="RNA_pol_su_RPB10"/>
</dbReference>
<dbReference type="PANTHER" id="PTHR23431">
    <property type="entry name" value="DNA-DIRECTED RNA POLYMERASES I, II, AND III SUBUNIT RPABC5 FAMILY MEMBER"/>
    <property type="match status" value="1"/>
</dbReference>
<accession>A0A6C0BCG4</accession>
<reference evidence="5" key="1">
    <citation type="journal article" date="2020" name="Nature">
        <title>Giant virus diversity and host interactions through global metagenomics.</title>
        <authorList>
            <person name="Schulz F."/>
            <person name="Roux S."/>
            <person name="Paez-Espino D."/>
            <person name="Jungbluth S."/>
            <person name="Walsh D.A."/>
            <person name="Denef V.J."/>
            <person name="McMahon K.D."/>
            <person name="Konstantinidis K.T."/>
            <person name="Eloe-Fadrosh E.A."/>
            <person name="Kyrpides N.C."/>
            <person name="Woyke T."/>
        </authorList>
    </citation>
    <scope>NUCLEOTIDE SEQUENCE</scope>
    <source>
        <strain evidence="5">GVMAG-M-3300010158-60</strain>
    </source>
</reference>
<organism evidence="5">
    <name type="scientific">viral metagenome</name>
    <dbReference type="NCBI Taxonomy" id="1070528"/>
    <lineage>
        <taxon>unclassified sequences</taxon>
        <taxon>metagenomes</taxon>
        <taxon>organismal metagenomes</taxon>
    </lineage>
</organism>
<dbReference type="AlphaFoldDB" id="A0A6C0BCG4"/>
<dbReference type="GO" id="GO:0008270">
    <property type="term" value="F:zinc ion binding"/>
    <property type="evidence" value="ECO:0007669"/>
    <property type="project" value="TreeGrafter"/>
</dbReference>
<keyword evidence="3" id="KW-0862">Zinc</keyword>
<dbReference type="Gene3D" id="1.10.10.60">
    <property type="entry name" value="Homeodomain-like"/>
    <property type="match status" value="1"/>
</dbReference>
<dbReference type="Pfam" id="PF01194">
    <property type="entry name" value="RNA_pol_N"/>
    <property type="match status" value="1"/>
</dbReference>
<evidence type="ECO:0000313" key="5">
    <source>
        <dbReference type="EMBL" id="QHS89178.1"/>
    </source>
</evidence>